<keyword evidence="2" id="KW-0645">Protease</keyword>
<evidence type="ECO:0000256" key="2">
    <source>
        <dbReference type="ARBA" id="ARBA00023049"/>
    </source>
</evidence>
<dbReference type="InterPro" id="IPR011765">
    <property type="entry name" value="Pept_M16_N"/>
</dbReference>
<comment type="similarity">
    <text evidence="1">Belongs to the peptidase M16 family.</text>
</comment>
<dbReference type="InterPro" id="IPR011249">
    <property type="entry name" value="Metalloenz_LuxS/M16"/>
</dbReference>
<protein>
    <submittedName>
        <fullName evidence="5">Zn-dependent peptidase</fullName>
    </submittedName>
</protein>
<evidence type="ECO:0000259" key="3">
    <source>
        <dbReference type="Pfam" id="PF00675"/>
    </source>
</evidence>
<dbReference type="PANTHER" id="PTHR11851">
    <property type="entry name" value="METALLOPROTEASE"/>
    <property type="match status" value="1"/>
</dbReference>
<organism evidence="5 6">
    <name type="scientific">Sphingomonas vulcanisoli</name>
    <dbReference type="NCBI Taxonomy" id="1658060"/>
    <lineage>
        <taxon>Bacteria</taxon>
        <taxon>Pseudomonadati</taxon>
        <taxon>Pseudomonadota</taxon>
        <taxon>Alphaproteobacteria</taxon>
        <taxon>Sphingomonadales</taxon>
        <taxon>Sphingomonadaceae</taxon>
        <taxon>Sphingomonas</taxon>
    </lineage>
</organism>
<dbReference type="Proteomes" id="UP000727456">
    <property type="component" value="Unassembled WGS sequence"/>
</dbReference>
<dbReference type="PANTHER" id="PTHR11851:SF49">
    <property type="entry name" value="MITOCHONDRIAL-PROCESSING PEPTIDASE SUBUNIT ALPHA"/>
    <property type="match status" value="1"/>
</dbReference>
<gene>
    <name evidence="5" type="ORF">FHS31_002255</name>
</gene>
<keyword evidence="2" id="KW-0482">Metalloprotease</keyword>
<keyword evidence="6" id="KW-1185">Reference proteome</keyword>
<accession>A0ABX0TSZ4</accession>
<evidence type="ECO:0000259" key="4">
    <source>
        <dbReference type="Pfam" id="PF05193"/>
    </source>
</evidence>
<feature type="domain" description="Peptidase M16 C-terminal" evidence="4">
    <location>
        <begin position="167"/>
        <end position="337"/>
    </location>
</feature>
<sequence length="409" mass="42900">MTANVHRLANGLTVAVEPMAGVETCAVGLYAAVGARSEPEGLAGLAHMVEHMVFKGAGARNARQIAEHIEDKGGSLNAWTTRDHTAFQARLLADDLALGLDVIADLIRAPHFDADELEREKNVVLAELGEARDTPDDIIFDHLQATAYAGQQLGEPVLGHEPTIKAIDVTALKGWIADQYRPEGLVIAAAGKVDAEALLAQVEARFGDMAAGAAPAYASASFAPGAHHDLRRFDQLHLALAFEGLGHSDPDVHALSLFSSAAGGGMSSRLFQELREERGLAYSIYSWAQPFAETGLFGVYCAAARTDGGAALKLIRDVLARTADTLDQAELDRARAQAKAGLLMGLESVATRADHLARMLQVHGRVLVSAELVAELDAVTVAQARAAGAKALASGEALATVGGKMKAAA</sequence>
<dbReference type="Gene3D" id="3.30.830.10">
    <property type="entry name" value="Metalloenzyme, LuxS/M16 peptidase-like"/>
    <property type="match status" value="2"/>
</dbReference>
<evidence type="ECO:0000313" key="5">
    <source>
        <dbReference type="EMBL" id="NIJ08634.1"/>
    </source>
</evidence>
<dbReference type="Pfam" id="PF00675">
    <property type="entry name" value="Peptidase_M16"/>
    <property type="match status" value="1"/>
</dbReference>
<comment type="caution">
    <text evidence="5">The sequence shown here is derived from an EMBL/GenBank/DDBJ whole genome shotgun (WGS) entry which is preliminary data.</text>
</comment>
<dbReference type="InterPro" id="IPR007863">
    <property type="entry name" value="Peptidase_M16_C"/>
</dbReference>
<dbReference type="EMBL" id="JAAOZC010000005">
    <property type="protein sequence ID" value="NIJ08634.1"/>
    <property type="molecule type" value="Genomic_DNA"/>
</dbReference>
<name>A0ABX0TSZ4_9SPHN</name>
<keyword evidence="2" id="KW-0378">Hydrolase</keyword>
<dbReference type="SUPFAM" id="SSF63411">
    <property type="entry name" value="LuxS/MPP-like metallohydrolase"/>
    <property type="match status" value="2"/>
</dbReference>
<dbReference type="InterPro" id="IPR050361">
    <property type="entry name" value="MPP/UQCRC_Complex"/>
</dbReference>
<evidence type="ECO:0000313" key="6">
    <source>
        <dbReference type="Proteomes" id="UP000727456"/>
    </source>
</evidence>
<evidence type="ECO:0000256" key="1">
    <source>
        <dbReference type="ARBA" id="ARBA00007261"/>
    </source>
</evidence>
<dbReference type="Pfam" id="PF05193">
    <property type="entry name" value="Peptidase_M16_C"/>
    <property type="match status" value="1"/>
</dbReference>
<reference evidence="5 6" key="1">
    <citation type="submission" date="2020-03" db="EMBL/GenBank/DDBJ databases">
        <title>Genomic Encyclopedia of Type Strains, Phase III (KMG-III): the genomes of soil and plant-associated and newly described type strains.</title>
        <authorList>
            <person name="Whitman W."/>
        </authorList>
    </citation>
    <scope>NUCLEOTIDE SEQUENCE [LARGE SCALE GENOMIC DNA]</scope>
    <source>
        <strain evidence="5 6">CECT 8804</strain>
    </source>
</reference>
<dbReference type="RefSeq" id="WP_167073501.1">
    <property type="nucleotide sequence ID" value="NZ_JAAOZC010000005.1"/>
</dbReference>
<proteinExistence type="inferred from homology"/>
<feature type="domain" description="Peptidase M16 N-terminal" evidence="3">
    <location>
        <begin position="14"/>
        <end position="159"/>
    </location>
</feature>